<evidence type="ECO:0000256" key="4">
    <source>
        <dbReference type="SAM" id="MobiDB-lite"/>
    </source>
</evidence>
<dbReference type="Gene3D" id="1.25.40.20">
    <property type="entry name" value="Ankyrin repeat-containing domain"/>
    <property type="match status" value="2"/>
</dbReference>
<dbReference type="InterPro" id="IPR013783">
    <property type="entry name" value="Ig-like_fold"/>
</dbReference>
<keyword evidence="2 3" id="KW-0040">ANK repeat</keyword>
<evidence type="ECO:0000313" key="7">
    <source>
        <dbReference type="Proteomes" id="UP000186817"/>
    </source>
</evidence>
<organism evidence="6 7">
    <name type="scientific">Symbiodinium microadriaticum</name>
    <name type="common">Dinoflagellate</name>
    <name type="synonym">Zooxanthella microadriatica</name>
    <dbReference type="NCBI Taxonomy" id="2951"/>
    <lineage>
        <taxon>Eukaryota</taxon>
        <taxon>Sar</taxon>
        <taxon>Alveolata</taxon>
        <taxon>Dinophyceae</taxon>
        <taxon>Suessiales</taxon>
        <taxon>Symbiodiniaceae</taxon>
        <taxon>Symbiodinium</taxon>
    </lineage>
</organism>
<dbReference type="Gene3D" id="2.60.40.10">
    <property type="entry name" value="Immunoglobulins"/>
    <property type="match status" value="1"/>
</dbReference>
<dbReference type="CDD" id="cd14947">
    <property type="entry name" value="NBR1_like"/>
    <property type="match status" value="1"/>
</dbReference>
<sequence>MGVREWRIFFATQLVAAESIQLFGPENASLPFPTWSGGLDLLSTDPPIFLLRGFVSSGEAERLLRDYEVELIPEFVRHVNDTSSAAFQRCMRRFPSSFCESTPAAGDRCDFQSDRRVFASQAMVNVHERIASTVGVLEDQVEEAWLFNWDKSRRGQDLHMDTYHHFQFPVRVATVLVRLRDDPVGVAFPLAKWPAAHALAEDETLIEKLSHEGNELPWRGSGTGRNFKSLGFLDEAFAEVCRKAPLRLRQGDALLYYHLLGDSKVNMRSIHASCTTESADSPKIFMAKFVRGGSLLGPYGSLRTPPVPSELRAWMDWRQERSGLDTAAVWIDGTDHGLLDPDACRQHKKPWFVRPASIAGGPPVLSCGEPAETEYVQRRPGEAFEVHIVIANTGSRPWPPGTVLSLRDGHTMGGPAGLRLQEVPVGSTVPIALQLRAPEEPGAKAYSIWSLADGERVPFGALLWIDAAVVGNDEDISLAPDDGKRLDLASSPTAGLTAGGPAAGPLDSKLQEEVREEAEACHEFWTDPIFQELSSQTASLPSVVAPDRGKPRLCWSLGHRFWFGELSFHHVAPPKTFVFGFCLPRSCSRRRSEVDVKVAKPFLRRLFASSSGSDWCRLELSEWTQDLHFPLSQAWLALLPPMLAGSLCGLGLHCPTGCAKASEPVSWHPAALRLTATLCLVVFHLASFPIYASGLPPGLASFCTWACGMLHDPVFAGLSAALLLRGGWDSWKLQTLGRRLGRKWLRLAPAGLSSRALLCGGLRRIPVAPFLLGIQPRLDDRLCSWTAEEARRCTHHVCTRLFGVKDALLAFPPLDFAGSFIEQDMVRSAALVLLLSGLGSSLRLLRTAVWLGLLACLVVVTRSLDQCLDERGRIDGPCVPSPVTPYLDLPGDSVVVAAVVLWARLSPSPRPFPVGVSVAGIAVAVGMEVQGAPHQVGRLPWYVLSHLVLGFSLAALCTCSAPRAPAPKWLFMLDRLCFGVCAVHVRVLELVFGFLRPNHSEFSWDLFLTDTLVVLLGSFCLSGLLYLYVCSLEVLLVSTARFGWAACTAAARCPSSAFLALLGLAQPGGAVRSVGVRADAAGSHGCSMVKGGLAFKHQALDPGKAFTSQRGPGASPCKSRNGIPMMDTGDPRSYRAVMDMSERGARPGVSKARELAAGRARSAPPTVIAEDCHPFGASYLRRWQACKCKKEEHLSFDCGKRATLRKFSPNDPEADWGDLRVLAALHLSQLLWQWRQVKGSGCRCLSESELMRNKSFVGDLMDAPLPISKVPEPLEDEPVKIRPPPTSDSSEGDAQMQPASKKSEEGMLARGLFPQSKHAKISGTIAQAKLRLCFPQILPDGCQLAGCLDVGDEGPHVSPERKHGHEVSGLLVAFQPPEVGISLEVLRMRSPIQPHEELLRSGQLVLQEALGGCISGRLLKESDSIARWYVGNRPTSSKERRAMRDGYIWLDWFCIPQNPAQEAKQSFAIQSIASYVGDCSLFMALVPGLRHESGNVCDYESWLRRGWCLAELWCTQLSNRRSLPMIVVRGPDAAEFVLALNWVYTLPHEGDFTIEADRSRIRDVLTSSVESRVAFLEANETELGLCRYLKGRLHDWNPGHSHTPRSEEDFLSYFGFPSLAKGLKVRQIGALACAVLSDDIPMIRRLVQARASVGSRCKPALVNVDVLTWTPLHLAVQRGSRALPVMAELLRLRADPNSTDTIGLPLLGNSRDAATVEFLVQHHADVNFQSGLTKVSPLGLSAARVSPASVVSKFLELRADINGSEARGGLGHSVLVNLIWSTSNLQKEGVELAALLVSARADVNASGRPTGLFRCLELGYRAAVCLGCRDSYAAFHANSSSGPLGYAAFTGQVPMVSFLLASRADPDLPNSRGLTPRQLADARTQHLFSACDCHPTDERLTEECSFEWLTDSNMQRMQPLFCEDPLSSHEWDPSTECMQKPLRSSPDEARSGPARRFGSRCSEGIVAVRL</sequence>
<keyword evidence="7" id="KW-1185">Reference proteome</keyword>
<protein>
    <submittedName>
        <fullName evidence="6">Serine/threonine-protein phosphatase 6 regulatory ankyrin repeat subunit C</fullName>
    </submittedName>
</protein>
<proteinExistence type="predicted"/>
<feature type="region of interest" description="Disordered" evidence="4">
    <location>
        <begin position="1932"/>
        <end position="1957"/>
    </location>
</feature>
<dbReference type="OrthoDB" id="443662at2759"/>
<comment type="caution">
    <text evidence="6">The sequence shown here is derived from an EMBL/GenBank/DDBJ whole genome shotgun (WGS) entry which is preliminary data.</text>
</comment>
<evidence type="ECO:0000259" key="5">
    <source>
        <dbReference type="Pfam" id="PF16158"/>
    </source>
</evidence>
<feature type="repeat" description="ANK" evidence="3">
    <location>
        <begin position="1667"/>
        <end position="1701"/>
    </location>
</feature>
<dbReference type="Pfam" id="PF16158">
    <property type="entry name" value="N_BRCA1_IG"/>
    <property type="match status" value="1"/>
</dbReference>
<dbReference type="PROSITE" id="PS50088">
    <property type="entry name" value="ANK_REPEAT"/>
    <property type="match status" value="1"/>
</dbReference>
<dbReference type="EMBL" id="LSRX01000635">
    <property type="protein sequence ID" value="OLP92123.1"/>
    <property type="molecule type" value="Genomic_DNA"/>
</dbReference>
<dbReference type="PANTHER" id="PTHR24198">
    <property type="entry name" value="ANKYRIN REPEAT AND PROTEIN KINASE DOMAIN-CONTAINING PROTEIN"/>
    <property type="match status" value="1"/>
</dbReference>
<evidence type="ECO:0000313" key="6">
    <source>
        <dbReference type="EMBL" id="OLP92123.1"/>
    </source>
</evidence>
<feature type="domain" description="Nbr1 FW" evidence="5">
    <location>
        <begin position="379"/>
        <end position="469"/>
    </location>
</feature>
<dbReference type="InterPro" id="IPR002110">
    <property type="entry name" value="Ankyrin_rpt"/>
</dbReference>
<feature type="region of interest" description="Disordered" evidence="4">
    <location>
        <begin position="1267"/>
        <end position="1305"/>
    </location>
</feature>
<evidence type="ECO:0000256" key="3">
    <source>
        <dbReference type="PROSITE-ProRule" id="PRU00023"/>
    </source>
</evidence>
<dbReference type="PANTHER" id="PTHR24198:SF165">
    <property type="entry name" value="ANKYRIN REPEAT-CONTAINING PROTEIN-RELATED"/>
    <property type="match status" value="1"/>
</dbReference>
<dbReference type="SMART" id="SM00248">
    <property type="entry name" value="ANK"/>
    <property type="match status" value="3"/>
</dbReference>
<dbReference type="Proteomes" id="UP000186817">
    <property type="component" value="Unassembled WGS sequence"/>
</dbReference>
<reference evidence="6 7" key="1">
    <citation type="submission" date="2016-02" db="EMBL/GenBank/DDBJ databases">
        <title>Genome analysis of coral dinoflagellate symbionts highlights evolutionary adaptations to a symbiotic lifestyle.</title>
        <authorList>
            <person name="Aranda M."/>
            <person name="Li Y."/>
            <person name="Liew Y.J."/>
            <person name="Baumgarten S."/>
            <person name="Simakov O."/>
            <person name="Wilson M."/>
            <person name="Piel J."/>
            <person name="Ashoor H."/>
            <person name="Bougouffa S."/>
            <person name="Bajic V.B."/>
            <person name="Ryu T."/>
            <person name="Ravasi T."/>
            <person name="Bayer T."/>
            <person name="Micklem G."/>
            <person name="Kim H."/>
            <person name="Bhak J."/>
            <person name="Lajeunesse T.C."/>
            <person name="Voolstra C.R."/>
        </authorList>
    </citation>
    <scope>NUCLEOTIDE SEQUENCE [LARGE SCALE GENOMIC DNA]</scope>
    <source>
        <strain evidence="6 7">CCMP2467</strain>
    </source>
</reference>
<dbReference type="InterPro" id="IPR036770">
    <property type="entry name" value="Ankyrin_rpt-contain_sf"/>
</dbReference>
<keyword evidence="1" id="KW-0677">Repeat</keyword>
<dbReference type="Pfam" id="PF00023">
    <property type="entry name" value="Ank"/>
    <property type="match status" value="1"/>
</dbReference>
<evidence type="ECO:0000256" key="2">
    <source>
        <dbReference type="ARBA" id="ARBA00023043"/>
    </source>
</evidence>
<accession>A0A1Q9DA87</accession>
<name>A0A1Q9DA87_SYMMI</name>
<evidence type="ECO:0000256" key="1">
    <source>
        <dbReference type="ARBA" id="ARBA00022737"/>
    </source>
</evidence>
<dbReference type="InterPro" id="IPR032350">
    <property type="entry name" value="Nbr1_FW"/>
</dbReference>
<dbReference type="SUPFAM" id="SSF48403">
    <property type="entry name" value="Ankyrin repeat"/>
    <property type="match status" value="1"/>
</dbReference>
<dbReference type="Gene3D" id="2.60.120.620">
    <property type="entry name" value="q2cbj1_9rhob like domain"/>
    <property type="match status" value="1"/>
</dbReference>
<gene>
    <name evidence="6" type="primary">ANKRD52</name>
    <name evidence="6" type="ORF">AK812_SmicGene26106</name>
</gene>